<keyword evidence="9" id="KW-1185">Reference proteome</keyword>
<evidence type="ECO:0000256" key="1">
    <source>
        <dbReference type="ARBA" id="ARBA00004651"/>
    </source>
</evidence>
<keyword evidence="5 6" id="KW-0472">Membrane</keyword>
<dbReference type="InterPro" id="IPR052159">
    <property type="entry name" value="Competence_DNA_uptake"/>
</dbReference>
<dbReference type="NCBIfam" id="TIGR00360">
    <property type="entry name" value="ComEC_N-term"/>
    <property type="match status" value="1"/>
</dbReference>
<dbReference type="NCBIfam" id="TIGR00361">
    <property type="entry name" value="ComEC_Rec2"/>
    <property type="match status" value="1"/>
</dbReference>
<keyword evidence="4 6" id="KW-1133">Transmembrane helix</keyword>
<evidence type="ECO:0000313" key="9">
    <source>
        <dbReference type="Proteomes" id="UP001152467"/>
    </source>
</evidence>
<dbReference type="InterPro" id="IPR001279">
    <property type="entry name" value="Metallo-B-lactamas"/>
</dbReference>
<keyword evidence="2" id="KW-1003">Cell membrane</keyword>
<evidence type="ECO:0000256" key="4">
    <source>
        <dbReference type="ARBA" id="ARBA00022989"/>
    </source>
</evidence>
<dbReference type="InterPro" id="IPR036866">
    <property type="entry name" value="RibonucZ/Hydroxyglut_hydro"/>
</dbReference>
<feature type="transmembrane region" description="Helical" evidence="6">
    <location>
        <begin position="441"/>
        <end position="460"/>
    </location>
</feature>
<sequence length="727" mass="83382">MFYFGRWQFYCSLLFLLIIACYFKPFWLLLLGFIFAIFSVSVHYRLFYQQIPLGSDKLQTVLIKGEVERVLSKGYLRIKLTQLDSKVIPWYKSIFANIAVKLDNESLNVGTCFTATAKLKPYRSRKNFDSFDSELYAFTKNLHFKGKLVAFEVSPSRSMTWISSYRTWLWPHLEKYELSWLYYTLLSGDRSKTNYENTQLMQRLGLSHMLAISGLHVGIIYGLCFYMAQWLLFSCALCGCKFNQLYDVNRYYAAIGLLGSAVYVLLSGLSVSALRALLMLIVLVIAYIFDKRVINYRTLLFALCGVLLFDPFSLLNPGLYFSFIAVYSIFTFVRIFIHQLGVERFITQLIILQLILGVVLAPLSSFFFYGVSVSSLLTNIVFIPLLTFALLPALLILLPLLGLGISDSWFLLLDGFFSWLLQLFSNNLLTIGWLPTQPFEFSYLIACYLALLLVMHVKIWRMIACLPLLISAGYALMQPRVHWQMDVFDVGHGTAVLITSQKQAVLYDLGAKYFDRFSIFERVIKPYIERNKIILSHVVLSHQDNDHVGGIDELINFAGKAPLRAFHNEMPDSLCNITRLNFAGALSVESIWPTQMMSSKNNNSCVVKITDGRFSVLLAGDIEYLAEQWLVKQSRKSLQSDILLVPHHGSRTSSSEEFIAAVKPKLAIYSRSYYSIWRLPHSEVVARYTNVDVRQLDTAIDGHIRIKITQQGLLVESARENYHYWFL</sequence>
<dbReference type="PANTHER" id="PTHR30619:SF1">
    <property type="entry name" value="RECOMBINATION PROTEIN 2"/>
    <property type="match status" value="1"/>
</dbReference>
<dbReference type="PROSITE" id="PS51257">
    <property type="entry name" value="PROKAR_LIPOPROTEIN"/>
    <property type="match status" value="1"/>
</dbReference>
<feature type="transmembrane region" description="Helical" evidence="6">
    <location>
        <begin position="319"/>
        <end position="337"/>
    </location>
</feature>
<evidence type="ECO:0000256" key="5">
    <source>
        <dbReference type="ARBA" id="ARBA00023136"/>
    </source>
</evidence>
<feature type="transmembrane region" description="Helical" evidence="6">
    <location>
        <begin position="209"/>
        <end position="231"/>
    </location>
</feature>
<dbReference type="InterPro" id="IPR025405">
    <property type="entry name" value="DUF4131"/>
</dbReference>
<dbReference type="Pfam" id="PF03772">
    <property type="entry name" value="Competence"/>
    <property type="match status" value="1"/>
</dbReference>
<feature type="transmembrane region" description="Helical" evidence="6">
    <location>
        <begin position="409"/>
        <end position="429"/>
    </location>
</feature>
<reference evidence="8" key="1">
    <citation type="submission" date="2022-07" db="EMBL/GenBank/DDBJ databases">
        <authorList>
            <person name="Criscuolo A."/>
        </authorList>
    </citation>
    <scope>NUCLEOTIDE SEQUENCE</scope>
    <source>
        <strain evidence="8">CIP111854</strain>
    </source>
</reference>
<evidence type="ECO:0000259" key="7">
    <source>
        <dbReference type="SMART" id="SM00849"/>
    </source>
</evidence>
<dbReference type="InterPro" id="IPR004797">
    <property type="entry name" value="Competence_ComEC/Rec2"/>
</dbReference>
<dbReference type="EMBL" id="CAMAPC010000010">
    <property type="protein sequence ID" value="CAH9060628.1"/>
    <property type="molecule type" value="Genomic_DNA"/>
</dbReference>
<dbReference type="AlphaFoldDB" id="A0A9W4VSV3"/>
<gene>
    <name evidence="8" type="ORF">PSECIP111854_02645</name>
</gene>
<dbReference type="Pfam" id="PF13567">
    <property type="entry name" value="DUF4131"/>
    <property type="match status" value="1"/>
</dbReference>
<feature type="transmembrane region" description="Helical" evidence="6">
    <location>
        <begin position="381"/>
        <end position="402"/>
    </location>
</feature>
<evidence type="ECO:0000256" key="3">
    <source>
        <dbReference type="ARBA" id="ARBA00022692"/>
    </source>
</evidence>
<dbReference type="Proteomes" id="UP001152467">
    <property type="component" value="Unassembled WGS sequence"/>
</dbReference>
<feature type="transmembrane region" description="Helical" evidence="6">
    <location>
        <begin position="349"/>
        <end position="369"/>
    </location>
</feature>
<dbReference type="SMART" id="SM00849">
    <property type="entry name" value="Lactamase_B"/>
    <property type="match status" value="1"/>
</dbReference>
<dbReference type="InterPro" id="IPR004477">
    <property type="entry name" value="ComEC_N"/>
</dbReference>
<dbReference type="Gene3D" id="3.60.15.10">
    <property type="entry name" value="Ribonuclease Z/Hydroxyacylglutathione hydrolase-like"/>
    <property type="match status" value="1"/>
</dbReference>
<evidence type="ECO:0000256" key="6">
    <source>
        <dbReference type="SAM" id="Phobius"/>
    </source>
</evidence>
<proteinExistence type="predicted"/>
<feature type="domain" description="Metallo-beta-lactamase" evidence="7">
    <location>
        <begin position="492"/>
        <end position="673"/>
    </location>
</feature>
<dbReference type="SUPFAM" id="SSF56281">
    <property type="entry name" value="Metallo-hydrolase/oxidoreductase"/>
    <property type="match status" value="1"/>
</dbReference>
<keyword evidence="3 6" id="KW-0812">Transmembrane</keyword>
<comment type="subcellular location">
    <subcellularLocation>
        <location evidence="1">Cell membrane</location>
        <topology evidence="1">Multi-pass membrane protein</topology>
    </subcellularLocation>
</comment>
<name>A0A9W4VSV3_9GAMM</name>
<evidence type="ECO:0000313" key="8">
    <source>
        <dbReference type="EMBL" id="CAH9060628.1"/>
    </source>
</evidence>
<dbReference type="PANTHER" id="PTHR30619">
    <property type="entry name" value="DNA INTERNALIZATION/COMPETENCE PROTEIN COMEC/REC2"/>
    <property type="match status" value="1"/>
</dbReference>
<dbReference type="InterPro" id="IPR035681">
    <property type="entry name" value="ComA-like_MBL"/>
</dbReference>
<dbReference type="GO" id="GO:0030420">
    <property type="term" value="P:establishment of competence for transformation"/>
    <property type="evidence" value="ECO:0007669"/>
    <property type="project" value="InterPro"/>
</dbReference>
<dbReference type="GO" id="GO:0005886">
    <property type="term" value="C:plasma membrane"/>
    <property type="evidence" value="ECO:0007669"/>
    <property type="project" value="UniProtKB-SubCell"/>
</dbReference>
<accession>A0A9W4VSV3</accession>
<comment type="caution">
    <text evidence="8">The sequence shown here is derived from an EMBL/GenBank/DDBJ whole genome shotgun (WGS) entry which is preliminary data.</text>
</comment>
<feature type="transmembrane region" description="Helical" evidence="6">
    <location>
        <begin position="296"/>
        <end position="313"/>
    </location>
</feature>
<dbReference type="RefSeq" id="WP_410007635.1">
    <property type="nucleotide sequence ID" value="NZ_CAMAPC010000010.1"/>
</dbReference>
<feature type="transmembrane region" description="Helical" evidence="6">
    <location>
        <begin position="251"/>
        <end position="284"/>
    </location>
</feature>
<evidence type="ECO:0000256" key="2">
    <source>
        <dbReference type="ARBA" id="ARBA00022475"/>
    </source>
</evidence>
<protein>
    <recommendedName>
        <fullName evidence="7">Metallo-beta-lactamase domain-containing protein</fullName>
    </recommendedName>
</protein>
<organism evidence="8 9">
    <name type="scientific">Pseudoalteromonas holothuriae</name>
    <dbReference type="NCBI Taxonomy" id="2963714"/>
    <lineage>
        <taxon>Bacteria</taxon>
        <taxon>Pseudomonadati</taxon>
        <taxon>Pseudomonadota</taxon>
        <taxon>Gammaproteobacteria</taxon>
        <taxon>Alteromonadales</taxon>
        <taxon>Pseudoalteromonadaceae</taxon>
        <taxon>Pseudoalteromonas</taxon>
    </lineage>
</organism>
<dbReference type="CDD" id="cd07731">
    <property type="entry name" value="ComA-like_MBL-fold"/>
    <property type="match status" value="1"/>
</dbReference>